<evidence type="ECO:0000256" key="9">
    <source>
        <dbReference type="SAM" id="Coils"/>
    </source>
</evidence>
<feature type="compositionally biased region" description="Acidic residues" evidence="10">
    <location>
        <begin position="606"/>
        <end position="625"/>
    </location>
</feature>
<accession>A0A2I1P8D1</accession>
<dbReference type="PROSITE" id="PS00297">
    <property type="entry name" value="HSP70_1"/>
    <property type="match status" value="1"/>
</dbReference>
<comment type="function">
    <text evidence="7">Acts as a chaperone.</text>
</comment>
<dbReference type="Gene3D" id="2.60.34.10">
    <property type="entry name" value="Substrate Binding Domain Of DNAk, Chain A, domain 1"/>
    <property type="match status" value="1"/>
</dbReference>
<evidence type="ECO:0000256" key="6">
    <source>
        <dbReference type="ARBA" id="ARBA00023186"/>
    </source>
</evidence>
<protein>
    <recommendedName>
        <fullName evidence="7">Chaperone protein DnaK</fullName>
    </recommendedName>
    <alternativeName>
        <fullName evidence="7">HSP70</fullName>
    </alternativeName>
    <alternativeName>
        <fullName evidence="7">Heat shock 70 kDa protein</fullName>
    </alternativeName>
    <alternativeName>
        <fullName evidence="7">Heat shock protein 70</fullName>
    </alternativeName>
</protein>
<dbReference type="FunFam" id="1.20.1270.10:FF:000001">
    <property type="entry name" value="Molecular chaperone DnaK"/>
    <property type="match status" value="1"/>
</dbReference>
<keyword evidence="5 7" id="KW-0346">Stress response</keyword>
<evidence type="ECO:0000256" key="10">
    <source>
        <dbReference type="SAM" id="MobiDB-lite"/>
    </source>
</evidence>
<dbReference type="Gene3D" id="1.20.1270.10">
    <property type="match status" value="1"/>
</dbReference>
<name>A0A2I1P8D1_9MICO</name>
<sequence>MGRAIGIDLGTTNSAMAILDGGEPEIIANAEGGRTTPSVVSFSKNGEVLVGEVAKRQAVTNVDRTIRSVKRHMGTDWTTEIDDKKYTAQEISARTLMKLKRDAEAYLGEEVTDAVITVPAYFDDAERQSTKEAGEIAGLNVQRIINEPTAAALAYGLDKGKEDELILVFDLGGGTFDVSLLEVSKDPEDGFSTIQVRATSGDNKLGGDDWDDAIVQHLLTSVKNNTGVDLAGDKIAMQRLRDAAEQAKKELSSSTSTSINLQYLSMGENGPIHLDESLSRTQFEQMTDKLLERTKQPFEAVMKDAGVKVDEIDHVVLVGGSTRMPAVAELVKKLTGKEPNKGVNPDEVVAAGAAVQAGVLKGDRKDVLLIDVTPLSLGIETKGGLMTKLIERNTAIPTKRSEVFTTAEDNQPAVGIQVFQGERELARDNKPLGNFELTGIAPAPRGVPQIEVTFDIDANGIVHVSAKDRGTGQEQSMTISGGSALDKDDIERMVKDAEEHAAEDAKRREAAEARNQAEQVSYSTEKFIADNGDKLPEAEKSETESALAELKELLAKEDADVEELKAATSKVSEASQKMGAAMYAQSEGEGAGAQAGGEQAAGDAGSADEDVVDAEVVEDDDNSSK</sequence>
<dbReference type="SUPFAM" id="SSF100934">
    <property type="entry name" value="Heat shock protein 70kD (HSP70), C-terminal subdomain"/>
    <property type="match status" value="1"/>
</dbReference>
<feature type="modified residue" description="Phosphothreonine; by autocatalysis" evidence="7">
    <location>
        <position position="175"/>
    </location>
</feature>
<keyword evidence="2 7" id="KW-0597">Phosphoprotein</keyword>
<dbReference type="NCBIfam" id="TIGR02350">
    <property type="entry name" value="prok_dnaK"/>
    <property type="match status" value="1"/>
</dbReference>
<dbReference type="OrthoDB" id="9766019at2"/>
<dbReference type="InterPro" id="IPR012725">
    <property type="entry name" value="Chaperone_DnaK"/>
</dbReference>
<dbReference type="PRINTS" id="PR00301">
    <property type="entry name" value="HEATSHOCK70"/>
</dbReference>
<comment type="caution">
    <text evidence="11">The sequence shown here is derived from an EMBL/GenBank/DDBJ whole genome shotgun (WGS) entry which is preliminary data.</text>
</comment>
<dbReference type="PANTHER" id="PTHR19375">
    <property type="entry name" value="HEAT SHOCK PROTEIN 70KDA"/>
    <property type="match status" value="1"/>
</dbReference>
<gene>
    <name evidence="7" type="primary">dnaK</name>
    <name evidence="11" type="ORF">CYJ76_10530</name>
</gene>
<dbReference type="Gene3D" id="3.30.420.40">
    <property type="match status" value="2"/>
</dbReference>
<dbReference type="GO" id="GO:0005524">
    <property type="term" value="F:ATP binding"/>
    <property type="evidence" value="ECO:0007669"/>
    <property type="project" value="UniProtKB-UniRule"/>
</dbReference>
<dbReference type="FunFam" id="2.60.34.10:FF:000014">
    <property type="entry name" value="Chaperone protein DnaK HSP70"/>
    <property type="match status" value="1"/>
</dbReference>
<dbReference type="InterPro" id="IPR018181">
    <property type="entry name" value="Heat_shock_70_CS"/>
</dbReference>
<dbReference type="EMBL" id="PKIZ01000024">
    <property type="protein sequence ID" value="PKZ40894.1"/>
    <property type="molecule type" value="Genomic_DNA"/>
</dbReference>
<dbReference type="GO" id="GO:0051082">
    <property type="term" value="F:unfolded protein binding"/>
    <property type="evidence" value="ECO:0007669"/>
    <property type="project" value="InterPro"/>
</dbReference>
<evidence type="ECO:0000313" key="12">
    <source>
        <dbReference type="Proteomes" id="UP000234206"/>
    </source>
</evidence>
<dbReference type="InterPro" id="IPR029048">
    <property type="entry name" value="HSP70_C_sf"/>
</dbReference>
<keyword evidence="6 7" id="KW-0143">Chaperone</keyword>
<dbReference type="Proteomes" id="UP000234206">
    <property type="component" value="Unassembled WGS sequence"/>
</dbReference>
<dbReference type="FunFam" id="3.90.640.10:FF:000003">
    <property type="entry name" value="Molecular chaperone DnaK"/>
    <property type="match status" value="1"/>
</dbReference>
<keyword evidence="3 7" id="KW-0547">Nucleotide-binding</keyword>
<dbReference type="InterPro" id="IPR013126">
    <property type="entry name" value="Hsp_70_fam"/>
</dbReference>
<dbReference type="HAMAP" id="MF_00332">
    <property type="entry name" value="DnaK"/>
    <property type="match status" value="1"/>
</dbReference>
<dbReference type="NCBIfam" id="NF001413">
    <property type="entry name" value="PRK00290.1"/>
    <property type="match status" value="1"/>
</dbReference>
<dbReference type="InterPro" id="IPR029047">
    <property type="entry name" value="HSP70_peptide-bd_sf"/>
</dbReference>
<feature type="compositionally biased region" description="Basic and acidic residues" evidence="10">
    <location>
        <begin position="527"/>
        <end position="542"/>
    </location>
</feature>
<evidence type="ECO:0000256" key="3">
    <source>
        <dbReference type="ARBA" id="ARBA00022741"/>
    </source>
</evidence>
<dbReference type="CDD" id="cd10234">
    <property type="entry name" value="ASKHA_NBD_HSP70_DnaK-like"/>
    <property type="match status" value="1"/>
</dbReference>
<keyword evidence="4 7" id="KW-0067">ATP-binding</keyword>
<evidence type="ECO:0000256" key="4">
    <source>
        <dbReference type="ARBA" id="ARBA00022840"/>
    </source>
</evidence>
<evidence type="ECO:0000256" key="2">
    <source>
        <dbReference type="ARBA" id="ARBA00022553"/>
    </source>
</evidence>
<feature type="compositionally biased region" description="Basic and acidic residues" evidence="10">
    <location>
        <begin position="500"/>
        <end position="512"/>
    </location>
</feature>
<dbReference type="Gene3D" id="3.90.640.10">
    <property type="entry name" value="Actin, Chain A, domain 4"/>
    <property type="match status" value="1"/>
</dbReference>
<keyword evidence="9" id="KW-0175">Coiled coil</keyword>
<proteinExistence type="evidence at transcript level"/>
<reference evidence="11 12" key="1">
    <citation type="submission" date="2017-12" db="EMBL/GenBank/DDBJ databases">
        <title>Phylogenetic diversity of female urinary microbiome.</title>
        <authorList>
            <person name="Thomas-White K."/>
            <person name="Wolfe A.J."/>
        </authorList>
    </citation>
    <scope>NUCLEOTIDE SEQUENCE [LARGE SCALE GENOMIC DNA]</scope>
    <source>
        <strain evidence="11 12">UMB1298</strain>
    </source>
</reference>
<evidence type="ECO:0000256" key="7">
    <source>
        <dbReference type="HAMAP-Rule" id="MF_00332"/>
    </source>
</evidence>
<evidence type="ECO:0000256" key="5">
    <source>
        <dbReference type="ARBA" id="ARBA00023016"/>
    </source>
</evidence>
<dbReference type="PROSITE" id="PS01036">
    <property type="entry name" value="HSP70_3"/>
    <property type="match status" value="1"/>
</dbReference>
<feature type="region of interest" description="Disordered" evidence="10">
    <location>
        <begin position="500"/>
        <end position="542"/>
    </location>
</feature>
<dbReference type="Pfam" id="PF00012">
    <property type="entry name" value="HSP70"/>
    <property type="match status" value="1"/>
</dbReference>
<dbReference type="InterPro" id="IPR043129">
    <property type="entry name" value="ATPase_NBD"/>
</dbReference>
<dbReference type="SUPFAM" id="SSF53067">
    <property type="entry name" value="Actin-like ATPase domain"/>
    <property type="match status" value="2"/>
</dbReference>
<feature type="compositionally biased region" description="Low complexity" evidence="10">
    <location>
        <begin position="596"/>
        <end position="605"/>
    </location>
</feature>
<dbReference type="RefSeq" id="WP_070705418.1">
    <property type="nucleotide sequence ID" value="NZ_PKIZ01000024.1"/>
</dbReference>
<evidence type="ECO:0000256" key="1">
    <source>
        <dbReference type="ARBA" id="ARBA00007381"/>
    </source>
</evidence>
<evidence type="ECO:0000313" key="11">
    <source>
        <dbReference type="EMBL" id="PKZ40894.1"/>
    </source>
</evidence>
<dbReference type="FunFam" id="3.30.420.40:FF:000071">
    <property type="entry name" value="Molecular chaperone DnaK"/>
    <property type="match status" value="1"/>
</dbReference>
<dbReference type="GO" id="GO:0140662">
    <property type="term" value="F:ATP-dependent protein folding chaperone"/>
    <property type="evidence" value="ECO:0007669"/>
    <property type="project" value="InterPro"/>
</dbReference>
<comment type="similarity">
    <text evidence="1 7 8">Belongs to the heat shock protein 70 family.</text>
</comment>
<dbReference type="PROSITE" id="PS00329">
    <property type="entry name" value="HSP70_2"/>
    <property type="match status" value="1"/>
</dbReference>
<dbReference type="SUPFAM" id="SSF100920">
    <property type="entry name" value="Heat shock protein 70kD (HSP70), peptide-binding domain"/>
    <property type="match status" value="1"/>
</dbReference>
<feature type="coiled-coil region" evidence="9">
    <location>
        <begin position="230"/>
        <end position="257"/>
    </location>
</feature>
<evidence type="ECO:0000256" key="8">
    <source>
        <dbReference type="RuleBase" id="RU003322"/>
    </source>
</evidence>
<dbReference type="AlphaFoldDB" id="A0A2I1P8D1"/>
<keyword evidence="12" id="KW-1185">Reference proteome</keyword>
<feature type="region of interest" description="Disordered" evidence="10">
    <location>
        <begin position="558"/>
        <end position="625"/>
    </location>
</feature>
<organism evidence="11 12">
    <name type="scientific">Kytococcus schroeteri</name>
    <dbReference type="NCBI Taxonomy" id="138300"/>
    <lineage>
        <taxon>Bacteria</taxon>
        <taxon>Bacillati</taxon>
        <taxon>Actinomycetota</taxon>
        <taxon>Actinomycetes</taxon>
        <taxon>Micrococcales</taxon>
        <taxon>Kytococcaceae</taxon>
        <taxon>Kytococcus</taxon>
    </lineage>
</organism>
<comment type="induction">
    <text evidence="7">By stress conditions e.g. heat shock.</text>
</comment>